<evidence type="ECO:0000313" key="1">
    <source>
        <dbReference type="EMBL" id="CBN77186.1"/>
    </source>
</evidence>
<accession>D8LLX2</accession>
<dbReference type="AlphaFoldDB" id="D8LLX2"/>
<organism evidence="1 2">
    <name type="scientific">Ectocarpus siliculosus</name>
    <name type="common">Brown alga</name>
    <name type="synonym">Conferva siliculosa</name>
    <dbReference type="NCBI Taxonomy" id="2880"/>
    <lineage>
        <taxon>Eukaryota</taxon>
        <taxon>Sar</taxon>
        <taxon>Stramenopiles</taxon>
        <taxon>Ochrophyta</taxon>
        <taxon>PX clade</taxon>
        <taxon>Phaeophyceae</taxon>
        <taxon>Ectocarpales</taxon>
        <taxon>Ectocarpaceae</taxon>
        <taxon>Ectocarpus</taxon>
    </lineage>
</organism>
<evidence type="ECO:0000313" key="2">
    <source>
        <dbReference type="Proteomes" id="UP000002630"/>
    </source>
</evidence>
<reference evidence="1 2" key="1">
    <citation type="journal article" date="2010" name="Nature">
        <title>The Ectocarpus genome and the independent evolution of multicellularity in brown algae.</title>
        <authorList>
            <person name="Cock J.M."/>
            <person name="Sterck L."/>
            <person name="Rouze P."/>
            <person name="Scornet D."/>
            <person name="Allen A.E."/>
            <person name="Amoutzias G."/>
            <person name="Anthouard V."/>
            <person name="Artiguenave F."/>
            <person name="Aury J.M."/>
            <person name="Badger J.H."/>
            <person name="Beszteri B."/>
            <person name="Billiau K."/>
            <person name="Bonnet E."/>
            <person name="Bothwell J.H."/>
            <person name="Bowler C."/>
            <person name="Boyen C."/>
            <person name="Brownlee C."/>
            <person name="Carrano C.J."/>
            <person name="Charrier B."/>
            <person name="Cho G.Y."/>
            <person name="Coelho S.M."/>
            <person name="Collen J."/>
            <person name="Corre E."/>
            <person name="Da Silva C."/>
            <person name="Delage L."/>
            <person name="Delaroque N."/>
            <person name="Dittami S.M."/>
            <person name="Doulbeau S."/>
            <person name="Elias M."/>
            <person name="Farnham G."/>
            <person name="Gachon C.M."/>
            <person name="Gschloessl B."/>
            <person name="Heesch S."/>
            <person name="Jabbari K."/>
            <person name="Jubin C."/>
            <person name="Kawai H."/>
            <person name="Kimura K."/>
            <person name="Kloareg B."/>
            <person name="Kupper F.C."/>
            <person name="Lang D."/>
            <person name="Le Bail A."/>
            <person name="Leblanc C."/>
            <person name="Lerouge P."/>
            <person name="Lohr M."/>
            <person name="Lopez P.J."/>
            <person name="Martens C."/>
            <person name="Maumus F."/>
            <person name="Michel G."/>
            <person name="Miranda-Saavedra D."/>
            <person name="Morales J."/>
            <person name="Moreau H."/>
            <person name="Motomura T."/>
            <person name="Nagasato C."/>
            <person name="Napoli C.A."/>
            <person name="Nelson D.R."/>
            <person name="Nyvall-Collen P."/>
            <person name="Peters A.F."/>
            <person name="Pommier C."/>
            <person name="Potin P."/>
            <person name="Poulain J."/>
            <person name="Quesneville H."/>
            <person name="Read B."/>
            <person name="Rensing S.A."/>
            <person name="Ritter A."/>
            <person name="Rousvoal S."/>
            <person name="Samanta M."/>
            <person name="Samson G."/>
            <person name="Schroeder D.C."/>
            <person name="Segurens B."/>
            <person name="Strittmatter M."/>
            <person name="Tonon T."/>
            <person name="Tregear J.W."/>
            <person name="Valentin K."/>
            <person name="von Dassow P."/>
            <person name="Yamagishi T."/>
            <person name="Van de Peer Y."/>
            <person name="Wincker P."/>
        </authorList>
    </citation>
    <scope>NUCLEOTIDE SEQUENCE [LARGE SCALE GENOMIC DNA]</scope>
    <source>
        <strain evidence="2">Ec32 / CCAP1310/4</strain>
    </source>
</reference>
<name>D8LLX2_ECTSI</name>
<dbReference type="EMBL" id="FN649742">
    <property type="protein sequence ID" value="CBN77186.1"/>
    <property type="molecule type" value="Genomic_DNA"/>
</dbReference>
<proteinExistence type="predicted"/>
<dbReference type="Proteomes" id="UP000002630">
    <property type="component" value="Linkage Group LG17"/>
</dbReference>
<keyword evidence="2" id="KW-1185">Reference proteome</keyword>
<gene>
    <name evidence="1" type="ORF">Esi_0038_0048</name>
</gene>
<dbReference type="EMBL" id="FN648575">
    <property type="protein sequence ID" value="CBN77186.1"/>
    <property type="molecule type" value="Genomic_DNA"/>
</dbReference>
<dbReference type="InParanoid" id="D8LLX2"/>
<sequence length="57" mass="6487">MREEEEARGHPRVSTVRVWLPPPRPLTAVVAVVKKNEQLFASTALKISIRFCLSHPH</sequence>
<protein>
    <submittedName>
        <fullName evidence="1">Uncharacterized protein</fullName>
    </submittedName>
</protein>